<dbReference type="GO" id="GO:0015297">
    <property type="term" value="F:antiporter activity"/>
    <property type="evidence" value="ECO:0007669"/>
    <property type="project" value="InterPro"/>
</dbReference>
<evidence type="ECO:0000256" key="4">
    <source>
        <dbReference type="ARBA" id="ARBA00022448"/>
    </source>
</evidence>
<dbReference type="InterPro" id="IPR045070">
    <property type="entry name" value="MATE_MepA-like"/>
</dbReference>
<comment type="subcellular location">
    <subcellularLocation>
        <location evidence="1">Cell membrane</location>
        <topology evidence="1">Multi-pass membrane protein</topology>
    </subcellularLocation>
</comment>
<organism evidence="11 12">
    <name type="scientific">Lishizhenia tianjinensis</name>
    <dbReference type="NCBI Taxonomy" id="477690"/>
    <lineage>
        <taxon>Bacteria</taxon>
        <taxon>Pseudomonadati</taxon>
        <taxon>Bacteroidota</taxon>
        <taxon>Flavobacteriia</taxon>
        <taxon>Flavobacteriales</taxon>
        <taxon>Crocinitomicaceae</taxon>
        <taxon>Lishizhenia</taxon>
    </lineage>
</organism>
<keyword evidence="9" id="KW-0046">Antibiotic resistance</keyword>
<dbReference type="CDD" id="cd13143">
    <property type="entry name" value="MATE_MepA_like"/>
    <property type="match status" value="1"/>
</dbReference>
<keyword evidence="6 10" id="KW-0812">Transmembrane</keyword>
<dbReference type="InterPro" id="IPR002528">
    <property type="entry name" value="MATE_fam"/>
</dbReference>
<keyword evidence="7 10" id="KW-1133">Transmembrane helix</keyword>
<dbReference type="PANTHER" id="PTHR43823">
    <property type="entry name" value="SPORULATION PROTEIN YKVU"/>
    <property type="match status" value="1"/>
</dbReference>
<gene>
    <name evidence="11" type="ORF">SAMN05216474_2604</name>
</gene>
<evidence type="ECO:0000256" key="10">
    <source>
        <dbReference type="SAM" id="Phobius"/>
    </source>
</evidence>
<reference evidence="11 12" key="1">
    <citation type="submission" date="2016-10" db="EMBL/GenBank/DDBJ databases">
        <authorList>
            <person name="de Groot N.N."/>
        </authorList>
    </citation>
    <scope>NUCLEOTIDE SEQUENCE [LARGE SCALE GENOMIC DNA]</scope>
    <source>
        <strain evidence="11 12">CGMCC 1.7005</strain>
    </source>
</reference>
<keyword evidence="8 10" id="KW-0472">Membrane</keyword>
<feature type="transmembrane region" description="Helical" evidence="10">
    <location>
        <begin position="97"/>
        <end position="118"/>
    </location>
</feature>
<comment type="similarity">
    <text evidence="2">Belongs to the multi antimicrobial extrusion (MATE) (TC 2.A.66.1) family. MepA subfamily.</text>
</comment>
<feature type="transmembrane region" description="Helical" evidence="10">
    <location>
        <begin position="197"/>
        <end position="220"/>
    </location>
</feature>
<feature type="transmembrane region" description="Helical" evidence="10">
    <location>
        <begin position="328"/>
        <end position="348"/>
    </location>
</feature>
<dbReference type="GO" id="GO:0046677">
    <property type="term" value="P:response to antibiotic"/>
    <property type="evidence" value="ECO:0007669"/>
    <property type="project" value="UniProtKB-KW"/>
</dbReference>
<evidence type="ECO:0000256" key="3">
    <source>
        <dbReference type="ARBA" id="ARBA00022106"/>
    </source>
</evidence>
<dbReference type="Proteomes" id="UP000236454">
    <property type="component" value="Unassembled WGS sequence"/>
</dbReference>
<dbReference type="STRING" id="477690.SAMN05216474_2604"/>
<feature type="transmembrane region" description="Helical" evidence="10">
    <location>
        <begin position="23"/>
        <end position="45"/>
    </location>
</feature>
<evidence type="ECO:0000256" key="9">
    <source>
        <dbReference type="ARBA" id="ARBA00023251"/>
    </source>
</evidence>
<evidence type="ECO:0000256" key="6">
    <source>
        <dbReference type="ARBA" id="ARBA00022692"/>
    </source>
</evidence>
<keyword evidence="5" id="KW-1003">Cell membrane</keyword>
<dbReference type="GO" id="GO:0042910">
    <property type="term" value="F:xenobiotic transmembrane transporter activity"/>
    <property type="evidence" value="ECO:0007669"/>
    <property type="project" value="InterPro"/>
</dbReference>
<dbReference type="GO" id="GO:0005886">
    <property type="term" value="C:plasma membrane"/>
    <property type="evidence" value="ECO:0007669"/>
    <property type="project" value="UniProtKB-SubCell"/>
</dbReference>
<dbReference type="Pfam" id="PF01554">
    <property type="entry name" value="MatE"/>
    <property type="match status" value="2"/>
</dbReference>
<evidence type="ECO:0000256" key="5">
    <source>
        <dbReference type="ARBA" id="ARBA00022475"/>
    </source>
</evidence>
<evidence type="ECO:0000256" key="2">
    <source>
        <dbReference type="ARBA" id="ARBA00008417"/>
    </source>
</evidence>
<feature type="transmembrane region" description="Helical" evidence="10">
    <location>
        <begin position="360"/>
        <end position="379"/>
    </location>
</feature>
<dbReference type="RefSeq" id="WP_090251138.1">
    <property type="nucleotide sequence ID" value="NZ_FPAS01000005.1"/>
</dbReference>
<evidence type="ECO:0000313" key="11">
    <source>
        <dbReference type="EMBL" id="SFT83923.1"/>
    </source>
</evidence>
<feature type="transmembrane region" description="Helical" evidence="10">
    <location>
        <begin position="241"/>
        <end position="264"/>
    </location>
</feature>
<feature type="transmembrane region" description="Helical" evidence="10">
    <location>
        <begin position="138"/>
        <end position="156"/>
    </location>
</feature>
<dbReference type="PIRSF" id="PIRSF006603">
    <property type="entry name" value="DinF"/>
    <property type="match status" value="1"/>
</dbReference>
<keyword evidence="12" id="KW-1185">Reference proteome</keyword>
<feature type="transmembrane region" description="Helical" evidence="10">
    <location>
        <begin position="284"/>
        <end position="307"/>
    </location>
</feature>
<keyword evidence="4" id="KW-0813">Transport</keyword>
<protein>
    <recommendedName>
        <fullName evidence="3">Multidrug export protein MepA</fullName>
    </recommendedName>
</protein>
<dbReference type="InterPro" id="IPR048279">
    <property type="entry name" value="MdtK-like"/>
</dbReference>
<feature type="transmembrane region" description="Helical" evidence="10">
    <location>
        <begin position="168"/>
        <end position="191"/>
    </location>
</feature>
<sequence>MSKANKTNEFGTQPLAKLLSKQAIPASIGILVMAIYGIVDTIFVGHYVGKYAIGAITVVMPIQFLMSSVGMAIGVGGSSIISRAFGEGNQEKANHTFANMVSLTVAFALLFYIGGSLYMEEILLLFGTAGKITAPATAYFDILLYGVPFLTIAMMTNSVIRAEGYPKISMVVLIIPAVINVILDPILIVYFDMGIEGAAWATTVSFIACALYTIVFFFSTRSKLNFKAKQMIWKAKIIREIGSIGSITLVRQGAISILAIVLNNSLVQYGGDIALSVYGIVNRIAMFAFFPILGVTQGFLPIVGFNYGAKLFQRVSDIISLSIKWATIMAFIIFVLIMVFTPYIVMIFTKDATLIEDATFAMRWIFAATPLVAINMLMSGYYQAVGKVMPALFLSLSKQIIFLVPLVLILPLFWGLEGIWYSFVFADVFTALVSYYFYRIVKQKMAGHLAEVELVKA</sequence>
<feature type="transmembrane region" description="Helical" evidence="10">
    <location>
        <begin position="419"/>
        <end position="438"/>
    </location>
</feature>
<dbReference type="AlphaFoldDB" id="A0A1I7B9R0"/>
<dbReference type="EMBL" id="FPAS01000005">
    <property type="protein sequence ID" value="SFT83923.1"/>
    <property type="molecule type" value="Genomic_DNA"/>
</dbReference>
<evidence type="ECO:0000256" key="8">
    <source>
        <dbReference type="ARBA" id="ARBA00023136"/>
    </source>
</evidence>
<evidence type="ECO:0000313" key="12">
    <source>
        <dbReference type="Proteomes" id="UP000236454"/>
    </source>
</evidence>
<evidence type="ECO:0000256" key="7">
    <source>
        <dbReference type="ARBA" id="ARBA00022989"/>
    </source>
</evidence>
<dbReference type="NCBIfam" id="TIGR00797">
    <property type="entry name" value="matE"/>
    <property type="match status" value="1"/>
</dbReference>
<accession>A0A1I7B9R0</accession>
<dbReference type="InterPro" id="IPR051327">
    <property type="entry name" value="MATE_MepA_subfamily"/>
</dbReference>
<proteinExistence type="inferred from homology"/>
<dbReference type="PANTHER" id="PTHR43823:SF3">
    <property type="entry name" value="MULTIDRUG EXPORT PROTEIN MEPA"/>
    <property type="match status" value="1"/>
</dbReference>
<dbReference type="OrthoDB" id="9811110at2"/>
<feature type="transmembrane region" description="Helical" evidence="10">
    <location>
        <begin position="51"/>
        <end position="76"/>
    </location>
</feature>
<evidence type="ECO:0000256" key="1">
    <source>
        <dbReference type="ARBA" id="ARBA00004651"/>
    </source>
</evidence>
<name>A0A1I7B9R0_9FLAO</name>
<feature type="transmembrane region" description="Helical" evidence="10">
    <location>
        <begin position="391"/>
        <end position="413"/>
    </location>
</feature>